<protein>
    <submittedName>
        <fullName evidence="1">Uncharacterized protein</fullName>
    </submittedName>
</protein>
<proteinExistence type="predicted"/>
<accession>A0A8S5P9N1</accession>
<organism evidence="1">
    <name type="scientific">Siphoviridae sp. ctMYJ33</name>
    <dbReference type="NCBI Taxonomy" id="2825461"/>
    <lineage>
        <taxon>Viruses</taxon>
        <taxon>Duplodnaviria</taxon>
        <taxon>Heunggongvirae</taxon>
        <taxon>Uroviricota</taxon>
        <taxon>Caudoviricetes</taxon>
    </lineage>
</organism>
<name>A0A8S5P9N1_9CAUD</name>
<sequence>MIYILAFIIGCLLIKMNNLNKMIKVYKNNYYTAIEILGEYDPKLKEYLERKE</sequence>
<reference evidence="1" key="1">
    <citation type="journal article" date="2021" name="Proc. Natl. Acad. Sci. U.S.A.">
        <title>A Catalog of Tens of Thousands of Viruses from Human Metagenomes Reveals Hidden Associations with Chronic Diseases.</title>
        <authorList>
            <person name="Tisza M.J."/>
            <person name="Buck C.B."/>
        </authorList>
    </citation>
    <scope>NUCLEOTIDE SEQUENCE</scope>
    <source>
        <strain evidence="1">CtMYJ33</strain>
    </source>
</reference>
<dbReference type="EMBL" id="BK015370">
    <property type="protein sequence ID" value="DAE03690.1"/>
    <property type="molecule type" value="Genomic_DNA"/>
</dbReference>
<evidence type="ECO:0000313" key="1">
    <source>
        <dbReference type="EMBL" id="DAE03690.1"/>
    </source>
</evidence>